<name>A0A9W6K404_9PSED</name>
<evidence type="ECO:0000313" key="1">
    <source>
        <dbReference type="EMBL" id="GLK87584.1"/>
    </source>
</evidence>
<dbReference type="InterPro" id="IPR031982">
    <property type="entry name" value="PilE-like"/>
</dbReference>
<dbReference type="EMBL" id="BSFN01000001">
    <property type="protein sequence ID" value="GLK87584.1"/>
    <property type="molecule type" value="Genomic_DNA"/>
</dbReference>
<reference evidence="1" key="2">
    <citation type="submission" date="2023-01" db="EMBL/GenBank/DDBJ databases">
        <authorList>
            <person name="Sun Q."/>
            <person name="Evtushenko L."/>
        </authorList>
    </citation>
    <scope>NUCLEOTIDE SEQUENCE</scope>
    <source>
        <strain evidence="1">VKM B-2935</strain>
    </source>
</reference>
<dbReference type="InterPro" id="IPR045584">
    <property type="entry name" value="Pilin-like"/>
</dbReference>
<keyword evidence="2" id="KW-1185">Reference proteome</keyword>
<evidence type="ECO:0000313" key="2">
    <source>
        <dbReference type="Proteomes" id="UP001143328"/>
    </source>
</evidence>
<sequence length="145" mass="15951">MAHRKRMSGGFSLLELLAVLTIVGVLYALVMPQYRQHVLRSNRTDGQVLLVDAAARQARHYAQHQHYITSTSGLDELQMTHSRDGEVRSNKGLYRLTSEPGDGGYRLRAEPLGAQRADTACATLLLDGIGRTGTTGTVSALECWR</sequence>
<dbReference type="InterPro" id="IPR012902">
    <property type="entry name" value="N_methyl_site"/>
</dbReference>
<dbReference type="Pfam" id="PF16732">
    <property type="entry name" value="ComP_DUS"/>
    <property type="match status" value="1"/>
</dbReference>
<gene>
    <name evidence="1" type="primary">pilE_1</name>
    <name evidence="1" type="ORF">GCM10017655_06460</name>
</gene>
<dbReference type="GO" id="GO:0043683">
    <property type="term" value="P:type IV pilus assembly"/>
    <property type="evidence" value="ECO:0007669"/>
    <property type="project" value="InterPro"/>
</dbReference>
<dbReference type="RefSeq" id="WP_271193824.1">
    <property type="nucleotide sequence ID" value="NZ_BSFN01000001.1"/>
</dbReference>
<reference evidence="1" key="1">
    <citation type="journal article" date="2014" name="Int. J. Syst. Evol. Microbiol.">
        <title>Complete genome sequence of Corynebacterium casei LMG S-19264T (=DSM 44701T), isolated from a smear-ripened cheese.</title>
        <authorList>
            <consortium name="US DOE Joint Genome Institute (JGI-PGF)"/>
            <person name="Walter F."/>
            <person name="Albersmeier A."/>
            <person name="Kalinowski J."/>
            <person name="Ruckert C."/>
        </authorList>
    </citation>
    <scope>NUCLEOTIDE SEQUENCE</scope>
    <source>
        <strain evidence="1">VKM B-2935</strain>
    </source>
</reference>
<dbReference type="Pfam" id="PF07963">
    <property type="entry name" value="N_methyl"/>
    <property type="match status" value="1"/>
</dbReference>
<dbReference type="AlphaFoldDB" id="A0A9W6K404"/>
<organism evidence="1 2">
    <name type="scientific">Pseudomonas turukhanskensis</name>
    <dbReference type="NCBI Taxonomy" id="1806536"/>
    <lineage>
        <taxon>Bacteria</taxon>
        <taxon>Pseudomonadati</taxon>
        <taxon>Pseudomonadota</taxon>
        <taxon>Gammaproteobacteria</taxon>
        <taxon>Pseudomonadales</taxon>
        <taxon>Pseudomonadaceae</taxon>
        <taxon>Pseudomonas</taxon>
    </lineage>
</organism>
<protein>
    <submittedName>
        <fullName evidence="1">Type 4 fimbrial biogenesis protein PilE</fullName>
    </submittedName>
</protein>
<dbReference type="SUPFAM" id="SSF54523">
    <property type="entry name" value="Pili subunits"/>
    <property type="match status" value="1"/>
</dbReference>
<proteinExistence type="predicted"/>
<dbReference type="NCBIfam" id="TIGR02532">
    <property type="entry name" value="IV_pilin_GFxxxE"/>
    <property type="match status" value="1"/>
</dbReference>
<dbReference type="Gene3D" id="3.30.700.10">
    <property type="entry name" value="Glycoprotein, Type 4 Pilin"/>
    <property type="match status" value="1"/>
</dbReference>
<dbReference type="Proteomes" id="UP001143328">
    <property type="component" value="Unassembled WGS sequence"/>
</dbReference>
<comment type="caution">
    <text evidence="1">The sequence shown here is derived from an EMBL/GenBank/DDBJ whole genome shotgun (WGS) entry which is preliminary data.</text>
</comment>
<accession>A0A9W6K404</accession>